<protein>
    <recommendedName>
        <fullName evidence="3">glutaminyl-peptide cyclotransferase</fullName>
        <ecNumber evidence="3">2.3.2.5</ecNumber>
    </recommendedName>
</protein>
<evidence type="ECO:0000256" key="2">
    <source>
        <dbReference type="ARBA" id="ARBA00006014"/>
    </source>
</evidence>
<keyword evidence="8" id="KW-1185">Reference proteome</keyword>
<evidence type="ECO:0000313" key="9">
    <source>
        <dbReference type="RefSeq" id="XP_012945577.1"/>
    </source>
</evidence>
<accession>A0ABM1ADF9</accession>
<dbReference type="GeneID" id="101854219"/>
<proteinExistence type="inferred from homology"/>
<dbReference type="InterPro" id="IPR037457">
    <property type="entry name" value="M28_QC"/>
</dbReference>
<dbReference type="RefSeq" id="XP_012945577.1">
    <property type="nucleotide sequence ID" value="XM_013090123.2"/>
</dbReference>
<dbReference type="InterPro" id="IPR007484">
    <property type="entry name" value="Peptidase_M28"/>
</dbReference>
<dbReference type="EC" id="2.3.2.5" evidence="3"/>
<reference evidence="9" key="1">
    <citation type="submission" date="2025-08" db="UniProtKB">
        <authorList>
            <consortium name="RefSeq"/>
        </authorList>
    </citation>
    <scope>IDENTIFICATION</scope>
</reference>
<comment type="similarity">
    <text evidence="2">Belongs to the glutaminyl-peptide cyclotransferase family.</text>
</comment>
<evidence type="ECO:0000256" key="1">
    <source>
        <dbReference type="ARBA" id="ARBA00000001"/>
    </source>
</evidence>
<evidence type="ECO:0000256" key="3">
    <source>
        <dbReference type="ARBA" id="ARBA00012012"/>
    </source>
</evidence>
<dbReference type="Pfam" id="PF04389">
    <property type="entry name" value="Peptidase_M28"/>
    <property type="match status" value="1"/>
</dbReference>
<organism evidence="8 9">
    <name type="scientific">Aplysia californica</name>
    <name type="common">California sea hare</name>
    <dbReference type="NCBI Taxonomy" id="6500"/>
    <lineage>
        <taxon>Eukaryota</taxon>
        <taxon>Metazoa</taxon>
        <taxon>Spiralia</taxon>
        <taxon>Lophotrochozoa</taxon>
        <taxon>Mollusca</taxon>
        <taxon>Gastropoda</taxon>
        <taxon>Heterobranchia</taxon>
        <taxon>Euthyneura</taxon>
        <taxon>Tectipleura</taxon>
        <taxon>Aplysiida</taxon>
        <taxon>Aplysioidea</taxon>
        <taxon>Aplysiidae</taxon>
        <taxon>Aplysia</taxon>
    </lineage>
</organism>
<gene>
    <name evidence="9" type="primary">LOC101854219</name>
</gene>
<keyword evidence="6" id="KW-0812">Transmembrane</keyword>
<evidence type="ECO:0000256" key="4">
    <source>
        <dbReference type="ARBA" id="ARBA00022679"/>
    </source>
</evidence>
<dbReference type="SUPFAM" id="SSF53187">
    <property type="entry name" value="Zn-dependent exopeptidases"/>
    <property type="match status" value="1"/>
</dbReference>
<keyword evidence="4" id="KW-0808">Transferase</keyword>
<comment type="catalytic activity">
    <reaction evidence="1">
        <text>N-terminal L-glutaminyl-[peptide] = N-terminal 5-oxo-L-prolyl-[peptide] + NH4(+)</text>
        <dbReference type="Rhea" id="RHEA:23652"/>
        <dbReference type="Rhea" id="RHEA-COMP:11736"/>
        <dbReference type="Rhea" id="RHEA-COMP:11846"/>
        <dbReference type="ChEBI" id="CHEBI:28938"/>
        <dbReference type="ChEBI" id="CHEBI:64722"/>
        <dbReference type="ChEBI" id="CHEBI:87215"/>
        <dbReference type="EC" id="2.3.2.5"/>
    </reaction>
</comment>
<feature type="transmembrane region" description="Helical" evidence="6">
    <location>
        <begin position="12"/>
        <end position="35"/>
    </location>
</feature>
<dbReference type="Proteomes" id="UP000694888">
    <property type="component" value="Unplaced"/>
</dbReference>
<sequence>MEAGRREKGCRVVLGGSFPASAMMMFLLLFVAVIFDTASCMLFQSRRVEESCLPGITGHQLRELSRGMGNSSYLYGHLLRHIMVPRVSGTESNRVVGQFIKQEMESLGWAVAEDSFEATTPLGVLPFVNIIATQNPLARRRIVLACHYDSKYMPRYRTPFIGAIDSAVPCSVMIDTARKLREITSDAQGLGLNEYTLQYIFFDGEEAFQTWTATDSLYGSRHLAQLWENSPDPRDSSASNNLQNIDIFVLMDLIGNYRTRFVDYYRNTSNLFTNMYNIEQCLRNSRLLTSHTNRPLIFDPRGQAMLVEDDHTPFIQRGVRCLHLISTPFPNVWHTPYDTGRYLDVALIEDFSRILRVFLTSLLLGL</sequence>
<feature type="domain" description="Peptidase M28" evidence="7">
    <location>
        <begin position="129"/>
        <end position="357"/>
    </location>
</feature>
<dbReference type="InterPro" id="IPR040234">
    <property type="entry name" value="QC/QCL"/>
</dbReference>
<name>A0ABM1ADF9_APLCA</name>
<keyword evidence="6" id="KW-1133">Transmembrane helix</keyword>
<dbReference type="Gene3D" id="3.40.630.10">
    <property type="entry name" value="Zn peptidases"/>
    <property type="match status" value="1"/>
</dbReference>
<dbReference type="CDD" id="cd03880">
    <property type="entry name" value="M28_QC_like"/>
    <property type="match status" value="1"/>
</dbReference>
<dbReference type="PANTHER" id="PTHR12283">
    <property type="entry name" value="GLUTAMINYL-PEPTIDE CYCLOTRANSFERASE"/>
    <property type="match status" value="1"/>
</dbReference>
<evidence type="ECO:0000256" key="5">
    <source>
        <dbReference type="ARBA" id="ARBA00023315"/>
    </source>
</evidence>
<keyword evidence="5" id="KW-0012">Acyltransferase</keyword>
<evidence type="ECO:0000256" key="6">
    <source>
        <dbReference type="SAM" id="Phobius"/>
    </source>
</evidence>
<evidence type="ECO:0000259" key="7">
    <source>
        <dbReference type="Pfam" id="PF04389"/>
    </source>
</evidence>
<keyword evidence="6" id="KW-0472">Membrane</keyword>
<dbReference type="PANTHER" id="PTHR12283:SF6">
    <property type="entry name" value="GLUTAMINYL-PEPTIDE CYCLOTRANSFERASE-RELATED"/>
    <property type="match status" value="1"/>
</dbReference>
<evidence type="ECO:0000313" key="8">
    <source>
        <dbReference type="Proteomes" id="UP000694888"/>
    </source>
</evidence>